<dbReference type="InterPro" id="IPR050987">
    <property type="entry name" value="AtrR-like"/>
</dbReference>
<reference evidence="5" key="1">
    <citation type="journal article" date="2023" name="Mol. Phylogenet. Evol.">
        <title>Genome-scale phylogeny and comparative genomics of the fungal order Sordariales.</title>
        <authorList>
            <person name="Hensen N."/>
            <person name="Bonometti L."/>
            <person name="Westerberg I."/>
            <person name="Brannstrom I.O."/>
            <person name="Guillou S."/>
            <person name="Cros-Aarteil S."/>
            <person name="Calhoun S."/>
            <person name="Haridas S."/>
            <person name="Kuo A."/>
            <person name="Mondo S."/>
            <person name="Pangilinan J."/>
            <person name="Riley R."/>
            <person name="LaButti K."/>
            <person name="Andreopoulos B."/>
            <person name="Lipzen A."/>
            <person name="Chen C."/>
            <person name="Yan M."/>
            <person name="Daum C."/>
            <person name="Ng V."/>
            <person name="Clum A."/>
            <person name="Steindorff A."/>
            <person name="Ohm R.A."/>
            <person name="Martin F."/>
            <person name="Silar P."/>
            <person name="Natvig D.O."/>
            <person name="Lalanne C."/>
            <person name="Gautier V."/>
            <person name="Ament-Velasquez S.L."/>
            <person name="Kruys A."/>
            <person name="Hutchinson M.I."/>
            <person name="Powell A.J."/>
            <person name="Barry K."/>
            <person name="Miller A.N."/>
            <person name="Grigoriev I.V."/>
            <person name="Debuchy R."/>
            <person name="Gladieux P."/>
            <person name="Hiltunen Thoren M."/>
            <person name="Johannesson H."/>
        </authorList>
    </citation>
    <scope>NUCLEOTIDE SEQUENCE</scope>
    <source>
        <strain evidence="5">CBS 508.74</strain>
    </source>
</reference>
<dbReference type="EMBL" id="MU853333">
    <property type="protein sequence ID" value="KAK4116796.1"/>
    <property type="molecule type" value="Genomic_DNA"/>
</dbReference>
<protein>
    <recommendedName>
        <fullName evidence="4">Zn(2)-C6 fungal-type domain-containing protein</fullName>
    </recommendedName>
</protein>
<dbReference type="Pfam" id="PF00172">
    <property type="entry name" value="Zn_clus"/>
    <property type="match status" value="1"/>
</dbReference>
<reference evidence="5" key="2">
    <citation type="submission" date="2023-05" db="EMBL/GenBank/DDBJ databases">
        <authorList>
            <consortium name="Lawrence Berkeley National Laboratory"/>
            <person name="Steindorff A."/>
            <person name="Hensen N."/>
            <person name="Bonometti L."/>
            <person name="Westerberg I."/>
            <person name="Brannstrom I.O."/>
            <person name="Guillou S."/>
            <person name="Cros-Aarteil S."/>
            <person name="Calhoun S."/>
            <person name="Haridas S."/>
            <person name="Kuo A."/>
            <person name="Mondo S."/>
            <person name="Pangilinan J."/>
            <person name="Riley R."/>
            <person name="Labutti K."/>
            <person name="Andreopoulos B."/>
            <person name="Lipzen A."/>
            <person name="Chen C."/>
            <person name="Yanf M."/>
            <person name="Daum C."/>
            <person name="Ng V."/>
            <person name="Clum A."/>
            <person name="Ohm R."/>
            <person name="Martin F."/>
            <person name="Silar P."/>
            <person name="Natvig D."/>
            <person name="Lalanne C."/>
            <person name="Gautier V."/>
            <person name="Ament-Velasquez S.L."/>
            <person name="Kruys A."/>
            <person name="Hutchinson M.I."/>
            <person name="Powell A.J."/>
            <person name="Barry K."/>
            <person name="Miller A.N."/>
            <person name="Grigoriev I.V."/>
            <person name="Debuchy R."/>
            <person name="Gladieux P."/>
            <person name="Thoren M.H."/>
            <person name="Johannesson H."/>
        </authorList>
    </citation>
    <scope>NUCLEOTIDE SEQUENCE</scope>
    <source>
        <strain evidence="5">CBS 508.74</strain>
    </source>
</reference>
<evidence type="ECO:0000256" key="1">
    <source>
        <dbReference type="ARBA" id="ARBA00022723"/>
    </source>
</evidence>
<dbReference type="GO" id="GO:0008270">
    <property type="term" value="F:zinc ion binding"/>
    <property type="evidence" value="ECO:0007669"/>
    <property type="project" value="InterPro"/>
</dbReference>
<feature type="compositionally biased region" description="Low complexity" evidence="3">
    <location>
        <begin position="633"/>
        <end position="642"/>
    </location>
</feature>
<sequence>MKSARVIQDTVSKETNSKDYPVCDQCRTKKIRCGREKPTCANCSRLGQECHWSGNGKKCNQTAMLSNAIVGLDSRLENLENSVRRLLRESSVSIRSRSPTAESSRPRFLPDVTPGPRAPTFSRPLGRFLPCQNDEVGERYFGPTAFESIALDIKDAISANLDSDPQRPGQDPLKAQQKIDQLLSNNCDMQREPATEMSPLIPPPFAVLDAMVEPYFATINPHFPIWTKARFCQMAAALRQSLSGAGSNIAGQHQQQQQDQASIVCCNNLILMTLAADSARPGKPTQSAKHVRRSSSTASFASGSLDLASGFLDNAKRAVDNIEPLLAPRLRNVQALLSLCMVAQQHMSTCVFEMLFSLAAQCAKALGIHHWHTYRGQLNDEETEERRNVSWCLYTLDKIVCWTSGTSPSITTSDVMIDLAPLSPQDTLARHLAAKAELAAIEEAIYMEVYAVQVRDRSSEEARQSAFKIWSRLQDWLVATGIDLDGVQNDSAASESPPFSQAELALDFVFTQLLLVWPYREHAETVFHQDQTGPELARSCLRCMLSLWSLRSDHGRHTAMSRIIASHPPLYLLEMCTSILSGAGSQSDVDLLGEFIVLLEKVTDFRERSHTQRLYQLAIIVMDAVDGKINTAQQQQQQQRQGQQRKRRRTGSALEQRQASSPSSLQEEQEADHHPRGSGSFHTNNNSATAVAAASNEDIFPPYDLSPHEIDFRQGFFPGLTFPAWDESMADVATAVSSSTTRGSGISSRASLNEEPVAAVSGYSRTISDYAGAIAYES</sequence>
<dbReference type="GO" id="GO:0006351">
    <property type="term" value="P:DNA-templated transcription"/>
    <property type="evidence" value="ECO:0007669"/>
    <property type="project" value="InterPro"/>
</dbReference>
<keyword evidence="1" id="KW-0479">Metal-binding</keyword>
<evidence type="ECO:0000313" key="5">
    <source>
        <dbReference type="EMBL" id="KAK4116796.1"/>
    </source>
</evidence>
<dbReference type="RefSeq" id="XP_064674366.1">
    <property type="nucleotide sequence ID" value="XM_064818484.1"/>
</dbReference>
<dbReference type="GeneID" id="89942610"/>
<dbReference type="Pfam" id="PF04082">
    <property type="entry name" value="Fungal_trans"/>
    <property type="match status" value="1"/>
</dbReference>
<gene>
    <name evidence="5" type="ORF">N656DRAFT_826548</name>
</gene>
<dbReference type="PROSITE" id="PS00463">
    <property type="entry name" value="ZN2_CY6_FUNGAL_1"/>
    <property type="match status" value="1"/>
</dbReference>
<dbReference type="SUPFAM" id="SSF57701">
    <property type="entry name" value="Zn2/Cys6 DNA-binding domain"/>
    <property type="match status" value="1"/>
</dbReference>
<dbReference type="PROSITE" id="PS50048">
    <property type="entry name" value="ZN2_CY6_FUNGAL_2"/>
    <property type="match status" value="1"/>
</dbReference>
<evidence type="ECO:0000256" key="2">
    <source>
        <dbReference type="ARBA" id="ARBA00023242"/>
    </source>
</evidence>
<keyword evidence="6" id="KW-1185">Reference proteome</keyword>
<dbReference type="PANTHER" id="PTHR46910">
    <property type="entry name" value="TRANSCRIPTION FACTOR PDR1"/>
    <property type="match status" value="1"/>
</dbReference>
<dbReference type="SMART" id="SM00906">
    <property type="entry name" value="Fungal_trans"/>
    <property type="match status" value="1"/>
</dbReference>
<evidence type="ECO:0000256" key="3">
    <source>
        <dbReference type="SAM" id="MobiDB-lite"/>
    </source>
</evidence>
<dbReference type="Proteomes" id="UP001302812">
    <property type="component" value="Unassembled WGS sequence"/>
</dbReference>
<feature type="region of interest" description="Disordered" evidence="3">
    <location>
        <begin position="91"/>
        <end position="124"/>
    </location>
</feature>
<dbReference type="InterPro" id="IPR036864">
    <property type="entry name" value="Zn2-C6_fun-type_DNA-bd_sf"/>
</dbReference>
<dbReference type="PANTHER" id="PTHR46910:SF1">
    <property type="entry name" value="MISCELLANEOUS ZN(II)2CYS6 TRANSCRIPTION FACTOR (EUROFUNG)-RELATED"/>
    <property type="match status" value="1"/>
</dbReference>
<feature type="compositionally biased region" description="Polar residues" evidence="3">
    <location>
        <begin position="653"/>
        <end position="666"/>
    </location>
</feature>
<dbReference type="CDD" id="cd12148">
    <property type="entry name" value="fungal_TF_MHR"/>
    <property type="match status" value="1"/>
</dbReference>
<dbReference type="GO" id="GO:0003677">
    <property type="term" value="F:DNA binding"/>
    <property type="evidence" value="ECO:0007669"/>
    <property type="project" value="InterPro"/>
</dbReference>
<proteinExistence type="predicted"/>
<keyword evidence="2" id="KW-0539">Nucleus</keyword>
<evidence type="ECO:0000313" key="6">
    <source>
        <dbReference type="Proteomes" id="UP001302812"/>
    </source>
</evidence>
<dbReference type="InterPro" id="IPR007219">
    <property type="entry name" value="XnlR_reg_dom"/>
</dbReference>
<evidence type="ECO:0000259" key="4">
    <source>
        <dbReference type="PROSITE" id="PS50048"/>
    </source>
</evidence>
<organism evidence="5 6">
    <name type="scientific">Canariomyces notabilis</name>
    <dbReference type="NCBI Taxonomy" id="2074819"/>
    <lineage>
        <taxon>Eukaryota</taxon>
        <taxon>Fungi</taxon>
        <taxon>Dikarya</taxon>
        <taxon>Ascomycota</taxon>
        <taxon>Pezizomycotina</taxon>
        <taxon>Sordariomycetes</taxon>
        <taxon>Sordariomycetidae</taxon>
        <taxon>Sordariales</taxon>
        <taxon>Chaetomiaceae</taxon>
        <taxon>Canariomyces</taxon>
    </lineage>
</organism>
<name>A0AAN6YWM2_9PEZI</name>
<feature type="region of interest" description="Disordered" evidence="3">
    <location>
        <begin position="631"/>
        <end position="685"/>
    </location>
</feature>
<dbReference type="InterPro" id="IPR001138">
    <property type="entry name" value="Zn2Cys6_DnaBD"/>
</dbReference>
<dbReference type="Gene3D" id="4.10.240.10">
    <property type="entry name" value="Zn(2)-C6 fungal-type DNA-binding domain"/>
    <property type="match status" value="1"/>
</dbReference>
<comment type="caution">
    <text evidence="5">The sequence shown here is derived from an EMBL/GenBank/DDBJ whole genome shotgun (WGS) entry which is preliminary data.</text>
</comment>
<dbReference type="SMART" id="SM00066">
    <property type="entry name" value="GAL4"/>
    <property type="match status" value="1"/>
</dbReference>
<dbReference type="GO" id="GO:0000981">
    <property type="term" value="F:DNA-binding transcription factor activity, RNA polymerase II-specific"/>
    <property type="evidence" value="ECO:0007669"/>
    <property type="project" value="InterPro"/>
</dbReference>
<feature type="domain" description="Zn(2)-C6 fungal-type" evidence="4">
    <location>
        <begin position="22"/>
        <end position="52"/>
    </location>
</feature>
<dbReference type="CDD" id="cd00067">
    <property type="entry name" value="GAL4"/>
    <property type="match status" value="1"/>
</dbReference>
<dbReference type="AlphaFoldDB" id="A0AAN6YWM2"/>
<accession>A0AAN6YWM2</accession>